<dbReference type="EMBL" id="AYXT01000001">
    <property type="protein sequence ID" value="ETF04752.1"/>
    <property type="molecule type" value="Genomic_DNA"/>
</dbReference>
<evidence type="ECO:0000313" key="2">
    <source>
        <dbReference type="Proteomes" id="UP000018733"/>
    </source>
</evidence>
<reference evidence="1 2" key="1">
    <citation type="journal article" date="2014" name="Genome Announc.">
        <title>Draft Genome Sequence of Advenella kashmirensis Strain W13003, a Polycyclic Aromatic Hydrocarbon-Degrading Bacterium.</title>
        <authorList>
            <person name="Wang X."/>
            <person name="Jin D."/>
            <person name="Zhou L."/>
            <person name="Wu L."/>
            <person name="An W."/>
            <person name="Zhao L."/>
        </authorList>
    </citation>
    <scope>NUCLEOTIDE SEQUENCE [LARGE SCALE GENOMIC DNA]</scope>
    <source>
        <strain evidence="1 2">W13003</strain>
    </source>
</reference>
<proteinExistence type="predicted"/>
<name>V8QYM6_9BURK</name>
<dbReference type="Proteomes" id="UP000018733">
    <property type="component" value="Unassembled WGS sequence"/>
</dbReference>
<protein>
    <submittedName>
        <fullName evidence="1">Uncharacterized protein</fullName>
    </submittedName>
</protein>
<evidence type="ECO:0000313" key="1">
    <source>
        <dbReference type="EMBL" id="ETF04752.1"/>
    </source>
</evidence>
<accession>V8QYM6</accession>
<dbReference type="AlphaFoldDB" id="V8QYM6"/>
<comment type="caution">
    <text evidence="1">The sequence shown here is derived from an EMBL/GenBank/DDBJ whole genome shotgun (WGS) entry which is preliminary data.</text>
</comment>
<keyword evidence="2" id="KW-1185">Reference proteome</keyword>
<organism evidence="1 2">
    <name type="scientific">Advenella kashmirensis W13003</name>
    <dbReference type="NCBI Taxonomy" id="1424334"/>
    <lineage>
        <taxon>Bacteria</taxon>
        <taxon>Pseudomonadati</taxon>
        <taxon>Pseudomonadota</taxon>
        <taxon>Betaproteobacteria</taxon>
        <taxon>Burkholderiales</taxon>
        <taxon>Alcaligenaceae</taxon>
    </lineage>
</organism>
<dbReference type="HOGENOM" id="CLU_3354102_0_0_4"/>
<gene>
    <name evidence="1" type="ORF">W822_05360</name>
</gene>
<sequence length="36" mass="4127">MPGFLFSFLRNDDAQPSHRRGNQLITNDIEHITPTS</sequence>